<dbReference type="EMBL" id="MU006611">
    <property type="protein sequence ID" value="KAF2742278.1"/>
    <property type="molecule type" value="Genomic_DNA"/>
</dbReference>
<gene>
    <name evidence="3" type="ORF">M011DRAFT_462524</name>
</gene>
<keyword evidence="2" id="KW-1133">Transmembrane helix</keyword>
<feature type="compositionally biased region" description="Polar residues" evidence="1">
    <location>
        <begin position="133"/>
        <end position="151"/>
    </location>
</feature>
<feature type="region of interest" description="Disordered" evidence="1">
    <location>
        <begin position="259"/>
        <end position="304"/>
    </location>
</feature>
<feature type="region of interest" description="Disordered" evidence="1">
    <location>
        <begin position="76"/>
        <end position="152"/>
    </location>
</feature>
<feature type="transmembrane region" description="Helical" evidence="2">
    <location>
        <begin position="176"/>
        <end position="197"/>
    </location>
</feature>
<protein>
    <recommendedName>
        <fullName evidence="5">Transmembrane protein</fullName>
    </recommendedName>
</protein>
<dbReference type="AlphaFoldDB" id="A0A6A6UVJ5"/>
<reference evidence="3" key="1">
    <citation type="journal article" date="2020" name="Stud. Mycol.">
        <title>101 Dothideomycetes genomes: a test case for predicting lifestyles and emergence of pathogens.</title>
        <authorList>
            <person name="Haridas S."/>
            <person name="Albert R."/>
            <person name="Binder M."/>
            <person name="Bloem J."/>
            <person name="Labutti K."/>
            <person name="Salamov A."/>
            <person name="Andreopoulos B."/>
            <person name="Baker S."/>
            <person name="Barry K."/>
            <person name="Bills G."/>
            <person name="Bluhm B."/>
            <person name="Cannon C."/>
            <person name="Castanera R."/>
            <person name="Culley D."/>
            <person name="Daum C."/>
            <person name="Ezra D."/>
            <person name="Gonzalez J."/>
            <person name="Henrissat B."/>
            <person name="Kuo A."/>
            <person name="Liang C."/>
            <person name="Lipzen A."/>
            <person name="Lutzoni F."/>
            <person name="Magnuson J."/>
            <person name="Mondo S."/>
            <person name="Nolan M."/>
            <person name="Ohm R."/>
            <person name="Pangilinan J."/>
            <person name="Park H.-J."/>
            <person name="Ramirez L."/>
            <person name="Alfaro M."/>
            <person name="Sun H."/>
            <person name="Tritt A."/>
            <person name="Yoshinaga Y."/>
            <person name="Zwiers L.-H."/>
            <person name="Turgeon B."/>
            <person name="Goodwin S."/>
            <person name="Spatafora J."/>
            <person name="Crous P."/>
            <person name="Grigoriev I."/>
        </authorList>
    </citation>
    <scope>NUCLEOTIDE SEQUENCE</scope>
    <source>
        <strain evidence="3">CBS 119925</strain>
    </source>
</reference>
<sequence>MSRLKQESFMSWPTPTTWANSCRNSTSTQPSVTLPPTSTTSTTHLANPFTIRFNITASTSRTRTTLFVWPSSTLPPVETGSNPNCERSLDSRCGNPEDDTRSPSLRSIITTPPPTSMTSHNPAVGDSDPADQTDFTPLPTTATHSQLTPNPVNEFVGSPSTTTPVPSPGDGSQRDIMLVAFLVTGALIIALVALFVWKRRELSARPDEEKAVRQRAIREQWRRDRAASQRINLQPSSRVPSVGGAGADKWSFGFDAREVQGRDRSDRVAPAQGSAEAETQLPQRTHSRGSCSRRPLQLSWSLGE</sequence>
<evidence type="ECO:0008006" key="5">
    <source>
        <dbReference type="Google" id="ProtNLM"/>
    </source>
</evidence>
<dbReference type="Proteomes" id="UP000799440">
    <property type="component" value="Unassembled WGS sequence"/>
</dbReference>
<evidence type="ECO:0000313" key="3">
    <source>
        <dbReference type="EMBL" id="KAF2742278.1"/>
    </source>
</evidence>
<evidence type="ECO:0000256" key="2">
    <source>
        <dbReference type="SAM" id="Phobius"/>
    </source>
</evidence>
<feature type="compositionally biased region" description="Polar residues" evidence="1">
    <location>
        <begin position="15"/>
        <end position="24"/>
    </location>
</feature>
<keyword evidence="2" id="KW-0472">Membrane</keyword>
<keyword evidence="4" id="KW-1185">Reference proteome</keyword>
<proteinExistence type="predicted"/>
<organism evidence="3 4">
    <name type="scientific">Sporormia fimetaria CBS 119925</name>
    <dbReference type="NCBI Taxonomy" id="1340428"/>
    <lineage>
        <taxon>Eukaryota</taxon>
        <taxon>Fungi</taxon>
        <taxon>Dikarya</taxon>
        <taxon>Ascomycota</taxon>
        <taxon>Pezizomycotina</taxon>
        <taxon>Dothideomycetes</taxon>
        <taxon>Pleosporomycetidae</taxon>
        <taxon>Pleosporales</taxon>
        <taxon>Sporormiaceae</taxon>
        <taxon>Sporormia</taxon>
    </lineage>
</organism>
<feature type="compositionally biased region" description="Low complexity" evidence="1">
    <location>
        <begin position="25"/>
        <end position="43"/>
    </location>
</feature>
<evidence type="ECO:0000256" key="1">
    <source>
        <dbReference type="SAM" id="MobiDB-lite"/>
    </source>
</evidence>
<feature type="compositionally biased region" description="Polar residues" evidence="1">
    <location>
        <begin position="76"/>
        <end position="85"/>
    </location>
</feature>
<feature type="region of interest" description="Disordered" evidence="1">
    <location>
        <begin position="15"/>
        <end position="43"/>
    </location>
</feature>
<keyword evidence="2" id="KW-0812">Transmembrane</keyword>
<evidence type="ECO:0000313" key="4">
    <source>
        <dbReference type="Proteomes" id="UP000799440"/>
    </source>
</evidence>
<feature type="compositionally biased region" description="Polar residues" evidence="1">
    <location>
        <begin position="280"/>
        <end position="290"/>
    </location>
</feature>
<accession>A0A6A6UVJ5</accession>
<name>A0A6A6UVJ5_9PLEO</name>